<keyword evidence="2" id="KW-0812">Transmembrane</keyword>
<dbReference type="PANTHER" id="PTHR36153:SF1">
    <property type="entry name" value="TYPE VI SECRETION SYSTEM COMPONENT TSSM1"/>
    <property type="match status" value="1"/>
</dbReference>
<dbReference type="Pfam" id="PF06744">
    <property type="entry name" value="IcmF_C"/>
    <property type="match status" value="1"/>
</dbReference>
<dbReference type="InterPro" id="IPR009612">
    <property type="entry name" value="IcmF-rel"/>
</dbReference>
<feature type="region of interest" description="Disordered" evidence="1">
    <location>
        <begin position="834"/>
        <end position="856"/>
    </location>
</feature>
<proteinExistence type="predicted"/>
<dbReference type="AlphaFoldDB" id="A0A5B0VSA8"/>
<dbReference type="RefSeq" id="WP_149637216.1">
    <property type="nucleotide sequence ID" value="NZ_VNIP01000012.1"/>
</dbReference>
<dbReference type="EMBL" id="VNIP01000012">
    <property type="protein sequence ID" value="KAA1177364.1"/>
    <property type="molecule type" value="Genomic_DNA"/>
</dbReference>
<comment type="caution">
    <text evidence="6">The sequence shown here is derived from an EMBL/GenBank/DDBJ whole genome shotgun (WGS) entry which is preliminary data.</text>
</comment>
<dbReference type="InterPro" id="IPR017731">
    <property type="entry name" value="TssM1-like"/>
</dbReference>
<dbReference type="InterPro" id="IPR053156">
    <property type="entry name" value="T6SS_TssM-like"/>
</dbReference>
<evidence type="ECO:0000259" key="4">
    <source>
        <dbReference type="Pfam" id="PF06761"/>
    </source>
</evidence>
<accession>A0A5B0VSA8</accession>
<organism evidence="6 7">
    <name type="scientific">Rhizobium tropici</name>
    <dbReference type="NCBI Taxonomy" id="398"/>
    <lineage>
        <taxon>Bacteria</taxon>
        <taxon>Pseudomonadati</taxon>
        <taxon>Pseudomonadota</taxon>
        <taxon>Alphaproteobacteria</taxon>
        <taxon>Hyphomicrobiales</taxon>
        <taxon>Rhizobiaceae</taxon>
        <taxon>Rhizobium/Agrobacterium group</taxon>
        <taxon>Rhizobium</taxon>
    </lineage>
</organism>
<reference evidence="6 7" key="1">
    <citation type="submission" date="2019-07" db="EMBL/GenBank/DDBJ databases">
        <title>The Draft Genome Sequence of Rhizobium tropici SARCC-755 Associated with Superior Nodulation on Pigeonpea (Cajanus cajan (L.) Millsp.).</title>
        <authorList>
            <person name="Bopape F.L."/>
            <person name="Hassen A.I."/>
            <person name="Swanevelder Z.H."/>
            <person name="Gwata E.T."/>
        </authorList>
    </citation>
    <scope>NUCLEOTIDE SEQUENCE [LARGE SCALE GENOMIC DNA]</scope>
    <source>
        <strain evidence="6 7">SARCC-755</strain>
    </source>
</reference>
<keyword evidence="2" id="KW-1133">Transmembrane helix</keyword>
<evidence type="ECO:0000313" key="7">
    <source>
        <dbReference type="Proteomes" id="UP000323608"/>
    </source>
</evidence>
<name>A0A5B0VSA8_RHITR</name>
<keyword evidence="2" id="KW-0472">Membrane</keyword>
<dbReference type="Pfam" id="PF06761">
    <property type="entry name" value="IcmF-related"/>
    <property type="match status" value="1"/>
</dbReference>
<dbReference type="InterPro" id="IPR010623">
    <property type="entry name" value="IcmF_C"/>
</dbReference>
<evidence type="ECO:0000259" key="5">
    <source>
        <dbReference type="Pfam" id="PF14331"/>
    </source>
</evidence>
<dbReference type="InterPro" id="IPR027417">
    <property type="entry name" value="P-loop_NTPase"/>
</dbReference>
<evidence type="ECO:0000259" key="3">
    <source>
        <dbReference type="Pfam" id="PF06744"/>
    </source>
</evidence>
<feature type="compositionally biased region" description="Polar residues" evidence="1">
    <location>
        <begin position="835"/>
        <end position="844"/>
    </location>
</feature>
<dbReference type="InterPro" id="IPR025743">
    <property type="entry name" value="TssM1_N"/>
</dbReference>
<dbReference type="Proteomes" id="UP000323608">
    <property type="component" value="Unassembled WGS sequence"/>
</dbReference>
<feature type="domain" description="Type VI secretion system component TssM1 N-terminal" evidence="5">
    <location>
        <begin position="202"/>
        <end position="438"/>
    </location>
</feature>
<dbReference type="CDD" id="cd00882">
    <property type="entry name" value="Ras_like_GTPase"/>
    <property type="match status" value="1"/>
</dbReference>
<dbReference type="NCBIfam" id="TIGR03348">
    <property type="entry name" value="VI_IcmF"/>
    <property type="match status" value="1"/>
</dbReference>
<dbReference type="PANTHER" id="PTHR36153">
    <property type="entry name" value="INNER MEMBRANE PROTEIN-RELATED"/>
    <property type="match status" value="1"/>
</dbReference>
<evidence type="ECO:0000256" key="2">
    <source>
        <dbReference type="SAM" id="Phobius"/>
    </source>
</evidence>
<feature type="domain" description="Type VI secretion system IcmF C-terminal" evidence="3">
    <location>
        <begin position="1039"/>
        <end position="1140"/>
    </location>
</feature>
<feature type="domain" description="IcmF-related" evidence="4">
    <location>
        <begin position="492"/>
        <end position="790"/>
    </location>
</feature>
<protein>
    <submittedName>
        <fullName evidence="6">Type VI secretion system membrane subunit TssM</fullName>
    </submittedName>
</protein>
<dbReference type="SUPFAM" id="SSF52540">
    <property type="entry name" value="P-loop containing nucleoside triphosphate hydrolases"/>
    <property type="match status" value="1"/>
</dbReference>
<gene>
    <name evidence="6" type="primary">tssM</name>
    <name evidence="6" type="ORF">FP026_24595</name>
</gene>
<feature type="transmembrane region" description="Helical" evidence="2">
    <location>
        <begin position="434"/>
        <end position="455"/>
    </location>
</feature>
<sequence length="1160" mass="126487">MNPLGAFYTLRSYVSAYAGLLGQRFISLIWVAAICVVIWFYGYMAGYGSFKPLAGVGARMIAIGLVIAAWLIYMLISKLRARKRDKALVDGIADDAASQQAEVGEIHGRLKEALLLLRRISKKRFGYIYELPWYVIFGAPGSGKTTALTNSGLKFPLGDAMGSSSVQGAGGTRNCNWWFADEAILIDTAGRYTTQDDLNGASKAGWEGFLGLLRKYRRSQPINGALITLSIGDLLGRDHEAQLDEVRSIRKRLSELDEFLHARVPVYVILTKADLLTGFVEFFDGLAKTDREQVWGTTFNLDESYKGENLPERFMEEFALLQQRVDAMLIERLQQEPNVEVRGRIFRFPAELASLGERLQEVLSELCSSSSLVEAPLMRGVYFASGTQSRETETPRTRRSYFLSRLFKDVIFGEASLVARDRRLSGRQAMIRRIAYGAAAIALAIVFTGWTATYFQNSRAIAAAERRIDTYEKLASGIPVRDVTDADFLRVLPALDNLRAVTSGFDEARVWPTSFGLDQEDKIASRQRGAYQRALNSLLLPRMLVELQKELKQTSDVQKTFDALKLYGMLGGLGPVDRDFVSGQAEDMFAALYPGEGRAGARKALVTHVEAMTGGNLPTIELDNTLIAKARDTIRPQGLAARAYDILTHSRQARELDPWIAADALGPLGSQIFQRKSRATLRDGIPGIFTGDGYRTVVLPNVAAAAAEALKEQWVRGDAASNTAGMTSDVIVQAALQLYFDAFQQRWSTLLADLQVRPSGNLADATETARILAADPSPVEMALKSIAAATDLRPLAGTEVASLDGVADAALTAATASAVNAPDPYGPLRAALEANSANTPSSSPEGKDAGSNKPRSQIQGLQPILQNIYGQLSRAANSTAEVARVFDAGGQLANANQDLLQQARGLPAPADAWMVAVAADIGSLAVKTARARINDLWAAEGADLCARVVTGRYPFDRSSRQDIAMADFVRLFGPQGLFQTFFKNRLDAFVDTSAQPWGWRGTFGGDSIPSQAIAQFENASKIENAFFPAGSEKPAISINVKPVTLSDSANAVMIAIAGERVFYNRSRAVPKSIAWPAATTDSQSEVRFFPGDFQPAIAQSGDWSPFRLFDAAQVTVQAPDLFRARFEDQGREAEFDIQFGSVLNPFRLQALSDFSCPAQF</sequence>
<evidence type="ECO:0000313" key="6">
    <source>
        <dbReference type="EMBL" id="KAA1177364.1"/>
    </source>
</evidence>
<dbReference type="Pfam" id="PF14331">
    <property type="entry name" value="IcmF-related_N"/>
    <property type="match status" value="1"/>
</dbReference>
<dbReference type="OrthoDB" id="9758229at2"/>
<evidence type="ECO:0000256" key="1">
    <source>
        <dbReference type="SAM" id="MobiDB-lite"/>
    </source>
</evidence>
<feature type="transmembrane region" description="Helical" evidence="2">
    <location>
        <begin position="56"/>
        <end position="76"/>
    </location>
</feature>
<feature type="transmembrane region" description="Helical" evidence="2">
    <location>
        <begin position="25"/>
        <end position="44"/>
    </location>
</feature>